<accession>A0ABQ5NCC7</accession>
<dbReference type="InterPro" id="IPR006520">
    <property type="entry name" value="Dit_BPSPP_N"/>
</dbReference>
<dbReference type="RefSeq" id="WP_264852386.1">
    <property type="nucleotide sequence ID" value="NZ_BRXR01000002.1"/>
</dbReference>
<organism evidence="2 3">
    <name type="scientific">Clostridium omnivorum</name>
    <dbReference type="NCBI Taxonomy" id="1604902"/>
    <lineage>
        <taxon>Bacteria</taxon>
        <taxon>Bacillati</taxon>
        <taxon>Bacillota</taxon>
        <taxon>Clostridia</taxon>
        <taxon>Eubacteriales</taxon>
        <taxon>Clostridiaceae</taxon>
        <taxon>Clostridium</taxon>
    </lineage>
</organism>
<name>A0ABQ5NCC7_9CLOT</name>
<dbReference type="InterPro" id="IPR008841">
    <property type="entry name" value="Siphovirus-type_tail_N"/>
</dbReference>
<evidence type="ECO:0000259" key="1">
    <source>
        <dbReference type="Pfam" id="PF05709"/>
    </source>
</evidence>
<feature type="domain" description="Siphovirus-type tail component RIFT-related" evidence="1">
    <location>
        <begin position="24"/>
        <end position="116"/>
    </location>
</feature>
<keyword evidence="3" id="KW-1185">Reference proteome</keyword>
<dbReference type="EMBL" id="BRXR01000002">
    <property type="protein sequence ID" value="GLC32924.1"/>
    <property type="molecule type" value="Genomic_DNA"/>
</dbReference>
<protein>
    <recommendedName>
        <fullName evidence="1">Siphovirus-type tail component RIFT-related domain-containing protein</fullName>
    </recommendedName>
</protein>
<dbReference type="Pfam" id="PF05709">
    <property type="entry name" value="Sipho_tail"/>
    <property type="match status" value="1"/>
</dbReference>
<dbReference type="NCBIfam" id="TIGR01633">
    <property type="entry name" value="phi3626_gp14_N"/>
    <property type="match status" value="1"/>
</dbReference>
<comment type="caution">
    <text evidence="2">The sequence shown here is derived from an EMBL/GenBank/DDBJ whole genome shotgun (WGS) entry which is preliminary data.</text>
</comment>
<gene>
    <name evidence="2" type="ORF">bsdE14_43340</name>
</gene>
<dbReference type="Proteomes" id="UP001208567">
    <property type="component" value="Unassembled WGS sequence"/>
</dbReference>
<evidence type="ECO:0000313" key="3">
    <source>
        <dbReference type="Proteomes" id="UP001208567"/>
    </source>
</evidence>
<dbReference type="Gene3D" id="2.40.30.200">
    <property type="match status" value="1"/>
</dbReference>
<evidence type="ECO:0000313" key="2">
    <source>
        <dbReference type="EMBL" id="GLC32924.1"/>
    </source>
</evidence>
<reference evidence="2 3" key="1">
    <citation type="journal article" date="2024" name="Int. J. Syst. Evol. Microbiol.">
        <title>Clostridium omnivorum sp. nov., isolated from anoxic soil under the treatment of reductive soil disinfestation.</title>
        <authorList>
            <person name="Ueki A."/>
            <person name="Tonouchi A."/>
            <person name="Kaku N."/>
            <person name="Honma S."/>
            <person name="Ueki K."/>
        </authorList>
    </citation>
    <scope>NUCLEOTIDE SEQUENCE [LARGE SCALE GENOMIC DNA]</scope>
    <source>
        <strain evidence="2 3">E14</strain>
    </source>
</reference>
<sequence>MLPFFIFNGIDSSDYLIVKKLPSIFKAEKNIKKIEIEGRDGFLTEDFGTYKSIPKSVECTIKDTIDIDFLCSWLDGSGEVVFSNEPNKKYKATIINQIEFKKIFTTFHSFIIQFDCQPHKYAFDNNLISLASPGTIYNPYTANSKPILKVYGNGSITLNINSNNIYLTNVIDYVIIDSELVDCYRDTVLKNNDMDGEFPEFLPGSNAVSWTGTVTKVEITPNWRWN</sequence>
<proteinExistence type="predicted"/>